<dbReference type="Gene3D" id="2.170.220.10">
    <property type="match status" value="1"/>
</dbReference>
<dbReference type="FunFam" id="2.170.220.10:FF:000003">
    <property type="entry name" value="Methionine--tRNA ligase"/>
    <property type="match status" value="1"/>
</dbReference>
<dbReference type="EC" id="6.1.1.10" evidence="2"/>
<evidence type="ECO:0000256" key="3">
    <source>
        <dbReference type="ARBA" id="ARBA00018753"/>
    </source>
</evidence>
<sequence length="480" mass="55274">MSLSNKNFYITTTIPYVNADPHIGFALELVQADIIARAQELWGREVFFTTGTDEHGQKVAEAAKKEGKDTQAYVDEYAEKFKTLKDKLGLHPSIHFVRTTDPVHIEAAQKMWKLCEKDIYKKKYKGLYCVGDEAFVKETDLVDGKCPNHPNMELQEIEEENYFFNLGNYKAKVREYLEKDKRVIPEWRRNEALIALAGMEDVSISREAKRLSWGVPVPGDDEQVMYVWFEALTNYISTLGWPNDPEGNFKKFWEEGETLQVAGKDQVKFQSIIWQAMLFSAGIKNTDTVMYHGFINSGGQKMSKSLGNVIHPDALLAEYGIDAVRYYLLRHISPFDDSDMTAESFHEAYEANLVNGLGNLVSRVLTMADNYDMSTLEPVIHEPVKIPAFEFLKKFEFKRYMDNIWEKIQTTDKKIQEKEPYKVYKTDKEEAIRIVSDLCVDLSIIAYLLKPVMPHTSEVIFDLLRNPPKKPEPLFPRLNA</sequence>
<evidence type="ECO:0000259" key="11">
    <source>
        <dbReference type="Pfam" id="PF09334"/>
    </source>
</evidence>
<evidence type="ECO:0000256" key="6">
    <source>
        <dbReference type="ARBA" id="ARBA00022840"/>
    </source>
</evidence>
<evidence type="ECO:0000256" key="8">
    <source>
        <dbReference type="ARBA" id="ARBA00023146"/>
    </source>
</evidence>
<dbReference type="PANTHER" id="PTHR43326">
    <property type="entry name" value="METHIONYL-TRNA SYNTHETASE"/>
    <property type="match status" value="1"/>
</dbReference>
<evidence type="ECO:0000256" key="10">
    <source>
        <dbReference type="RuleBase" id="RU363039"/>
    </source>
</evidence>
<comment type="caution">
    <text evidence="12">The sequence shown here is derived from an EMBL/GenBank/DDBJ whole genome shotgun (WGS) entry which is preliminary data.</text>
</comment>
<dbReference type="InterPro" id="IPR014729">
    <property type="entry name" value="Rossmann-like_a/b/a_fold"/>
</dbReference>
<evidence type="ECO:0000256" key="2">
    <source>
        <dbReference type="ARBA" id="ARBA00012838"/>
    </source>
</evidence>
<dbReference type="Pfam" id="PF09334">
    <property type="entry name" value="tRNA-synt_1g"/>
    <property type="match status" value="2"/>
</dbReference>
<feature type="domain" description="Methionyl/Leucyl tRNA synthetase" evidence="11">
    <location>
        <begin position="9"/>
        <end position="148"/>
    </location>
</feature>
<dbReference type="GO" id="GO:0004825">
    <property type="term" value="F:methionine-tRNA ligase activity"/>
    <property type="evidence" value="ECO:0007669"/>
    <property type="project" value="UniProtKB-EC"/>
</dbReference>
<dbReference type="InterPro" id="IPR014758">
    <property type="entry name" value="Met-tRNA_synth"/>
</dbReference>
<evidence type="ECO:0000256" key="1">
    <source>
        <dbReference type="ARBA" id="ARBA00003314"/>
    </source>
</evidence>
<dbReference type="GO" id="GO:0006431">
    <property type="term" value="P:methionyl-tRNA aminoacylation"/>
    <property type="evidence" value="ECO:0007669"/>
    <property type="project" value="InterPro"/>
</dbReference>
<evidence type="ECO:0000256" key="4">
    <source>
        <dbReference type="ARBA" id="ARBA00022598"/>
    </source>
</evidence>
<organism evidence="12 13">
    <name type="scientific">Candidatus Zambryskibacteria bacterium RIFCSPHIGHO2_02_FULL_43_37</name>
    <dbReference type="NCBI Taxonomy" id="1802749"/>
    <lineage>
        <taxon>Bacteria</taxon>
        <taxon>Candidatus Zambryskiibacteriota</taxon>
    </lineage>
</organism>
<gene>
    <name evidence="12" type="ORF">A3D49_00110</name>
</gene>
<name>A0A1G2TGE5_9BACT</name>
<dbReference type="Gene3D" id="1.10.730.10">
    <property type="entry name" value="Isoleucyl-tRNA Synthetase, Domain 1"/>
    <property type="match status" value="1"/>
</dbReference>
<keyword evidence="6 10" id="KW-0067">ATP-binding</keyword>
<evidence type="ECO:0000256" key="9">
    <source>
        <dbReference type="ARBA" id="ARBA00030904"/>
    </source>
</evidence>
<dbReference type="InterPro" id="IPR023457">
    <property type="entry name" value="Met-tRNA_synth_2"/>
</dbReference>
<dbReference type="AlphaFoldDB" id="A0A1G2TGE5"/>
<keyword evidence="7 10" id="KW-0648">Protein biosynthesis</keyword>
<feature type="domain" description="Methionyl/Leucyl tRNA synthetase" evidence="11">
    <location>
        <begin position="158"/>
        <end position="365"/>
    </location>
</feature>
<dbReference type="EMBL" id="MHVS01000005">
    <property type="protein sequence ID" value="OHA96293.1"/>
    <property type="molecule type" value="Genomic_DNA"/>
</dbReference>
<dbReference type="InterPro" id="IPR033911">
    <property type="entry name" value="MetRS_core"/>
</dbReference>
<evidence type="ECO:0000313" key="12">
    <source>
        <dbReference type="EMBL" id="OHA96293.1"/>
    </source>
</evidence>
<dbReference type="InterPro" id="IPR009080">
    <property type="entry name" value="tRNAsynth_Ia_anticodon-bd"/>
</dbReference>
<dbReference type="Gene3D" id="3.40.50.620">
    <property type="entry name" value="HUPs"/>
    <property type="match status" value="1"/>
</dbReference>
<keyword evidence="8 10" id="KW-0030">Aminoacyl-tRNA synthetase</keyword>
<dbReference type="SUPFAM" id="SSF52374">
    <property type="entry name" value="Nucleotidylyl transferase"/>
    <property type="match status" value="1"/>
</dbReference>
<reference evidence="12 13" key="1">
    <citation type="journal article" date="2016" name="Nat. Commun.">
        <title>Thousands of microbial genomes shed light on interconnected biogeochemical processes in an aquifer system.</title>
        <authorList>
            <person name="Anantharaman K."/>
            <person name="Brown C.T."/>
            <person name="Hug L.A."/>
            <person name="Sharon I."/>
            <person name="Castelle C.J."/>
            <person name="Probst A.J."/>
            <person name="Thomas B.C."/>
            <person name="Singh A."/>
            <person name="Wilkins M.J."/>
            <person name="Karaoz U."/>
            <person name="Brodie E.L."/>
            <person name="Williams K.H."/>
            <person name="Hubbard S.S."/>
            <person name="Banfield J.F."/>
        </authorList>
    </citation>
    <scope>NUCLEOTIDE SEQUENCE [LARGE SCALE GENOMIC DNA]</scope>
</reference>
<dbReference type="NCBIfam" id="TIGR00398">
    <property type="entry name" value="metG"/>
    <property type="match status" value="1"/>
</dbReference>
<evidence type="ECO:0000313" key="13">
    <source>
        <dbReference type="Proteomes" id="UP000177279"/>
    </source>
</evidence>
<dbReference type="PRINTS" id="PR01041">
    <property type="entry name" value="TRNASYNTHMET"/>
</dbReference>
<keyword evidence="4 10" id="KW-0436">Ligase</keyword>
<protein>
    <recommendedName>
        <fullName evidence="3">Methionine--tRNA ligase</fullName>
        <ecNumber evidence="2">6.1.1.10</ecNumber>
    </recommendedName>
    <alternativeName>
        <fullName evidence="9">Methionyl-tRNA synthetase</fullName>
    </alternativeName>
</protein>
<evidence type="ECO:0000256" key="7">
    <source>
        <dbReference type="ARBA" id="ARBA00022917"/>
    </source>
</evidence>
<dbReference type="CDD" id="cd00814">
    <property type="entry name" value="MetRS_core"/>
    <property type="match status" value="1"/>
</dbReference>
<comment type="similarity">
    <text evidence="10">Belongs to the class-I aminoacyl-tRNA synthetase family.</text>
</comment>
<dbReference type="Proteomes" id="UP000177279">
    <property type="component" value="Unassembled WGS sequence"/>
</dbReference>
<dbReference type="InterPro" id="IPR015413">
    <property type="entry name" value="Methionyl/Leucyl_tRNA_Synth"/>
</dbReference>
<accession>A0A1G2TGE5</accession>
<dbReference type="PANTHER" id="PTHR43326:SF2">
    <property type="entry name" value="METHIONINE--TRNA LIGASE"/>
    <property type="match status" value="1"/>
</dbReference>
<dbReference type="SUPFAM" id="SSF47323">
    <property type="entry name" value="Anticodon-binding domain of a subclass of class I aminoacyl-tRNA synthetases"/>
    <property type="match status" value="1"/>
</dbReference>
<evidence type="ECO:0000256" key="5">
    <source>
        <dbReference type="ARBA" id="ARBA00022741"/>
    </source>
</evidence>
<comment type="function">
    <text evidence="1">Is required not only for elongation of protein synthesis but also for the initiation of all mRNA translation through initiator tRNA(fMet) aminoacylation.</text>
</comment>
<dbReference type="GO" id="GO:0005524">
    <property type="term" value="F:ATP binding"/>
    <property type="evidence" value="ECO:0007669"/>
    <property type="project" value="UniProtKB-KW"/>
</dbReference>
<keyword evidence="5 10" id="KW-0547">Nucleotide-binding</keyword>
<proteinExistence type="inferred from homology"/>